<reference evidence="2 3" key="1">
    <citation type="submission" date="2021-03" db="EMBL/GenBank/DDBJ databases">
        <title>Sequencing the genomes of 1000 actinobacteria strains.</title>
        <authorList>
            <person name="Klenk H.-P."/>
        </authorList>
    </citation>
    <scope>NUCLEOTIDE SEQUENCE [LARGE SCALE GENOMIC DNA]</scope>
    <source>
        <strain evidence="2 3">DSM 46670</strain>
    </source>
</reference>
<dbReference type="PROSITE" id="PS52038">
    <property type="entry name" value="TOPO_IB_2"/>
    <property type="match status" value="1"/>
</dbReference>
<evidence type="ECO:0000313" key="3">
    <source>
        <dbReference type="Proteomes" id="UP001519332"/>
    </source>
</evidence>
<dbReference type="Proteomes" id="UP001519332">
    <property type="component" value="Unassembled WGS sequence"/>
</dbReference>
<protein>
    <submittedName>
        <fullName evidence="2">DNA topoisomerase IB</fullName>
    </submittedName>
</protein>
<dbReference type="InterPro" id="IPR013500">
    <property type="entry name" value="TopoI_cat_euk"/>
</dbReference>
<evidence type="ECO:0000313" key="2">
    <source>
        <dbReference type="EMBL" id="MBP2325765.1"/>
    </source>
</evidence>
<keyword evidence="3" id="KW-1185">Reference proteome</keyword>
<proteinExistence type="predicted"/>
<gene>
    <name evidence="2" type="ORF">JOF56_006150</name>
</gene>
<dbReference type="InterPro" id="IPR011010">
    <property type="entry name" value="DNA_brk_join_enz"/>
</dbReference>
<feature type="domain" description="DNA topoisomerase I catalytic core eukaryotic-type" evidence="1">
    <location>
        <begin position="14"/>
        <end position="192"/>
    </location>
</feature>
<organism evidence="2 3">
    <name type="scientific">Kibdelosporangium banguiense</name>
    <dbReference type="NCBI Taxonomy" id="1365924"/>
    <lineage>
        <taxon>Bacteria</taxon>
        <taxon>Bacillati</taxon>
        <taxon>Actinomycetota</taxon>
        <taxon>Actinomycetes</taxon>
        <taxon>Pseudonocardiales</taxon>
        <taxon>Pseudonocardiaceae</taxon>
        <taxon>Kibdelosporangium</taxon>
    </lineage>
</organism>
<dbReference type="Pfam" id="PF01028">
    <property type="entry name" value="Topoisom_I"/>
    <property type="match status" value="1"/>
</dbReference>
<sequence length="215" mass="24073">MRPAGRAGDPTVGALRMLDRGVFRTGGDEYAEENGSRGAATLLRQDVVIERGDLVFHYPAKGGIDRHLRMRDETLTRLIRALRRARTDDERLLVYRSGRDWCEVHAGDVNERFKELTGPQYTAKDLRTWNATVVAAVAFASADRPGSKTGRKKVEVQVMDKVAAQLGNTRTVARNSYVDPRVVRAYEDGRTIQDALAKAEEREQIESAVYALLTR</sequence>
<evidence type="ECO:0000259" key="1">
    <source>
        <dbReference type="Pfam" id="PF01028"/>
    </source>
</evidence>
<dbReference type="EMBL" id="JAGINW010000001">
    <property type="protein sequence ID" value="MBP2325765.1"/>
    <property type="molecule type" value="Genomic_DNA"/>
</dbReference>
<dbReference type="RefSeq" id="WP_307855327.1">
    <property type="nucleotide sequence ID" value="NZ_JAGINW010000001.1"/>
</dbReference>
<accession>A0ABS4TMY9</accession>
<name>A0ABS4TMY9_9PSEU</name>
<dbReference type="InterPro" id="IPR014711">
    <property type="entry name" value="TopoI_cat_a-hlx-sub_euk"/>
</dbReference>
<dbReference type="Gene3D" id="3.90.15.10">
    <property type="entry name" value="Topoisomerase I, Chain A, domain 3"/>
    <property type="match status" value="1"/>
</dbReference>
<comment type="caution">
    <text evidence="2">The sequence shown here is derived from an EMBL/GenBank/DDBJ whole genome shotgun (WGS) entry which is preliminary data.</text>
</comment>
<dbReference type="SUPFAM" id="SSF56349">
    <property type="entry name" value="DNA breaking-rejoining enzymes"/>
    <property type="match status" value="1"/>
</dbReference>